<sequence>MTLCVSIIIPTYNRAHLIGATLDSVLAQTYSQWECIVVDDGSMDATSERVMPYIYNDSRFQFLVRPDSRKKGSAASRNIGFEACKGDLIYWLDSDDLLVPNAFETYIQAMNEECDAVVARVTQTDLATGEPIKLNTIQSGNLLEDYYAGKVTFYVCGPLWKRAFLEKQQQLFDESLSILIDWDFTMRMLYQHPNLIYLEESLVYYRQHAGSLKTNIIQLHPEKLEAAFGIRKKHLTLIQEKKIGNVASFRKHFRDLLLQILRFTLEQKNSAMQIKYFKAVVREDVILCDFLHLGTTVFGFLVFKISGRGYRWLR</sequence>
<feature type="domain" description="Glycosyltransferase 2-like" evidence="1">
    <location>
        <begin position="6"/>
        <end position="136"/>
    </location>
</feature>
<evidence type="ECO:0000313" key="3">
    <source>
        <dbReference type="Proteomes" id="UP000625735"/>
    </source>
</evidence>
<dbReference type="InterPro" id="IPR001173">
    <property type="entry name" value="Glyco_trans_2-like"/>
</dbReference>
<gene>
    <name evidence="2" type="ORF">GCM10011343_02440</name>
</gene>
<comment type="caution">
    <text evidence="2">The sequence shown here is derived from an EMBL/GenBank/DDBJ whole genome shotgun (WGS) entry which is preliminary data.</text>
</comment>
<reference evidence="2" key="1">
    <citation type="journal article" date="2014" name="Int. J. Syst. Evol. Microbiol.">
        <title>Complete genome sequence of Corynebacterium casei LMG S-19264T (=DSM 44701T), isolated from a smear-ripened cheese.</title>
        <authorList>
            <consortium name="US DOE Joint Genome Institute (JGI-PGF)"/>
            <person name="Walter F."/>
            <person name="Albersmeier A."/>
            <person name="Kalinowski J."/>
            <person name="Ruckert C."/>
        </authorList>
    </citation>
    <scope>NUCLEOTIDE SEQUENCE</scope>
    <source>
        <strain evidence="2">CGMCC 1.12506</strain>
    </source>
</reference>
<dbReference type="Proteomes" id="UP000625735">
    <property type="component" value="Unassembled WGS sequence"/>
</dbReference>
<dbReference type="AlphaFoldDB" id="A0A916XVQ8"/>
<dbReference type="SUPFAM" id="SSF53448">
    <property type="entry name" value="Nucleotide-diphospho-sugar transferases"/>
    <property type="match status" value="1"/>
</dbReference>
<accession>A0A916XVQ8</accession>
<dbReference type="PANTHER" id="PTHR22916:SF3">
    <property type="entry name" value="UDP-GLCNAC:BETAGAL BETA-1,3-N-ACETYLGLUCOSAMINYLTRANSFERASE-LIKE PROTEIN 1"/>
    <property type="match status" value="1"/>
</dbReference>
<dbReference type="Pfam" id="PF00535">
    <property type="entry name" value="Glycos_transf_2"/>
    <property type="match status" value="1"/>
</dbReference>
<keyword evidence="2" id="KW-0808">Transferase</keyword>
<organism evidence="2 3">
    <name type="scientific">Flavobacterium orientale</name>
    <dbReference type="NCBI Taxonomy" id="1756020"/>
    <lineage>
        <taxon>Bacteria</taxon>
        <taxon>Pseudomonadati</taxon>
        <taxon>Bacteroidota</taxon>
        <taxon>Flavobacteriia</taxon>
        <taxon>Flavobacteriales</taxon>
        <taxon>Flavobacteriaceae</taxon>
        <taxon>Flavobacterium</taxon>
    </lineage>
</organism>
<keyword evidence="3" id="KW-1185">Reference proteome</keyword>
<name>A0A916XVQ8_9FLAO</name>
<dbReference type="PANTHER" id="PTHR22916">
    <property type="entry name" value="GLYCOSYLTRANSFERASE"/>
    <property type="match status" value="1"/>
</dbReference>
<protein>
    <submittedName>
        <fullName evidence="2">Glycosyl transferase</fullName>
    </submittedName>
</protein>
<dbReference type="Gene3D" id="3.90.550.10">
    <property type="entry name" value="Spore Coat Polysaccharide Biosynthesis Protein SpsA, Chain A"/>
    <property type="match status" value="1"/>
</dbReference>
<reference evidence="2" key="2">
    <citation type="submission" date="2020-09" db="EMBL/GenBank/DDBJ databases">
        <authorList>
            <person name="Sun Q."/>
            <person name="Zhou Y."/>
        </authorList>
    </citation>
    <scope>NUCLEOTIDE SEQUENCE</scope>
    <source>
        <strain evidence="2">CGMCC 1.12506</strain>
    </source>
</reference>
<dbReference type="GO" id="GO:0016758">
    <property type="term" value="F:hexosyltransferase activity"/>
    <property type="evidence" value="ECO:0007669"/>
    <property type="project" value="UniProtKB-ARBA"/>
</dbReference>
<dbReference type="EMBL" id="BMFG01000001">
    <property type="protein sequence ID" value="GGD14924.1"/>
    <property type="molecule type" value="Genomic_DNA"/>
</dbReference>
<dbReference type="InterPro" id="IPR029044">
    <property type="entry name" value="Nucleotide-diphossugar_trans"/>
</dbReference>
<evidence type="ECO:0000259" key="1">
    <source>
        <dbReference type="Pfam" id="PF00535"/>
    </source>
</evidence>
<proteinExistence type="predicted"/>
<dbReference type="RefSeq" id="WP_188360678.1">
    <property type="nucleotide sequence ID" value="NZ_BMFG01000001.1"/>
</dbReference>
<evidence type="ECO:0000313" key="2">
    <source>
        <dbReference type="EMBL" id="GGD14924.1"/>
    </source>
</evidence>